<organism evidence="3 4">
    <name type="scientific">Oryzihumus leptocrescens</name>
    <dbReference type="NCBI Taxonomy" id="297536"/>
    <lineage>
        <taxon>Bacteria</taxon>
        <taxon>Bacillati</taxon>
        <taxon>Actinomycetota</taxon>
        <taxon>Actinomycetes</taxon>
        <taxon>Micrococcales</taxon>
        <taxon>Intrasporangiaceae</taxon>
        <taxon>Oryzihumus</taxon>
    </lineage>
</organism>
<dbReference type="PANTHER" id="PTHR30605:SF0">
    <property type="entry name" value="ANHYDRO-N-ACETYLMURAMIC ACID KINASE"/>
    <property type="match status" value="1"/>
</dbReference>
<keyword evidence="1" id="KW-0067">ATP-binding</keyword>
<keyword evidence="1 3" id="KW-0418">Kinase</keyword>
<comment type="catalytic activity">
    <reaction evidence="1">
        <text>1,6-anhydro-N-acetyl-beta-muramate + ATP + H2O = N-acetyl-D-muramate 6-phosphate + ADP + H(+)</text>
        <dbReference type="Rhea" id="RHEA:24952"/>
        <dbReference type="ChEBI" id="CHEBI:15377"/>
        <dbReference type="ChEBI" id="CHEBI:15378"/>
        <dbReference type="ChEBI" id="CHEBI:30616"/>
        <dbReference type="ChEBI" id="CHEBI:58690"/>
        <dbReference type="ChEBI" id="CHEBI:58722"/>
        <dbReference type="ChEBI" id="CHEBI:456216"/>
        <dbReference type="EC" id="2.7.1.170"/>
    </reaction>
</comment>
<comment type="pathway">
    <text evidence="1">Amino-sugar metabolism; 1,6-anhydro-N-acetylmuramate degradation.</text>
</comment>
<dbReference type="CDD" id="cd24050">
    <property type="entry name" value="ASKHA_NBD_ANMK"/>
    <property type="match status" value="1"/>
</dbReference>
<comment type="similarity">
    <text evidence="1">Belongs to the anhydro-N-acetylmuramic acid kinase family.</text>
</comment>
<keyword evidence="1" id="KW-0808">Transferase</keyword>
<feature type="compositionally biased region" description="Low complexity" evidence="2">
    <location>
        <begin position="369"/>
        <end position="383"/>
    </location>
</feature>
<feature type="region of interest" description="Disordered" evidence="2">
    <location>
        <begin position="354"/>
        <end position="386"/>
    </location>
</feature>
<gene>
    <name evidence="1" type="primary">anmK</name>
    <name evidence="3" type="ORF">FB474_1236</name>
</gene>
<dbReference type="InterPro" id="IPR005338">
    <property type="entry name" value="Anhydro_N_Ac-Mur_kinase"/>
</dbReference>
<dbReference type="InterPro" id="IPR043129">
    <property type="entry name" value="ATPase_NBD"/>
</dbReference>
<evidence type="ECO:0000313" key="3">
    <source>
        <dbReference type="EMBL" id="TQL59866.1"/>
    </source>
</evidence>
<evidence type="ECO:0000256" key="2">
    <source>
        <dbReference type="SAM" id="MobiDB-lite"/>
    </source>
</evidence>
<comment type="function">
    <text evidence="1">Catalyzes the specific phosphorylation of 1,6-anhydro-N-acetylmuramic acid (anhMurNAc) with the simultaneous cleavage of the 1,6-anhydro ring, generating MurNAc-6-P. Is required for the utilization of anhMurNAc either imported from the medium or derived from its own cell wall murein, and thus plays a role in cell wall recycling.</text>
</comment>
<comment type="pathway">
    <text evidence="1">Cell wall biogenesis; peptidoglycan recycling.</text>
</comment>
<dbReference type="GO" id="GO:0009254">
    <property type="term" value="P:peptidoglycan turnover"/>
    <property type="evidence" value="ECO:0007669"/>
    <property type="project" value="UniProtKB-UniRule"/>
</dbReference>
<sequence length="394" mass="40524">MALRVVGLMSGTSHDGIDAAVVDLEAHGDTLYVTVLGHLSEAYPPDLRAAIARTLPPAPATALDWCRLDTGIGQAFAAVARRAVEELGGGRADLVVSHGQTLFHWVEGGAVRGTLQVGQPAWVAEATGLPVVSDLRSRDVAAGGQGAPLVALFDVLWLRGRPGRPVALNLGGIANITAGVEGTFPVAYDTGPANALLDAAVVHLSAGTEAFDADGARAARGRVDEALLAELLADPYYARPAPKSTGKEWFNAAYLERVWRGHAHLGGDDVLATLSALTARTVADEARRHGATEVVASGGGVRNPTLWRDLARELGDVGLTRASDRGLADQAKEAVAFAVLGWLTWAGHPASLPSATGARGPRLLGSITPGDGPLRLPGSPGSGTAPTRLVLAGA</sequence>
<keyword evidence="1" id="KW-0119">Carbohydrate metabolism</keyword>
<proteinExistence type="inferred from homology"/>
<dbReference type="EC" id="2.7.1.170" evidence="1"/>
<reference evidence="3 4" key="1">
    <citation type="submission" date="2019-06" db="EMBL/GenBank/DDBJ databases">
        <title>Sequencing the genomes of 1000 actinobacteria strains.</title>
        <authorList>
            <person name="Klenk H.-P."/>
        </authorList>
    </citation>
    <scope>NUCLEOTIDE SEQUENCE [LARGE SCALE GENOMIC DNA]</scope>
    <source>
        <strain evidence="3 4">DSM 18082</strain>
    </source>
</reference>
<keyword evidence="4" id="KW-1185">Reference proteome</keyword>
<dbReference type="RefSeq" id="WP_342778096.1">
    <property type="nucleotide sequence ID" value="NZ_BAAAKX010000004.1"/>
</dbReference>
<dbReference type="GO" id="GO:0005524">
    <property type="term" value="F:ATP binding"/>
    <property type="evidence" value="ECO:0007669"/>
    <property type="project" value="UniProtKB-UniRule"/>
</dbReference>
<dbReference type="Proteomes" id="UP000319514">
    <property type="component" value="Unassembled WGS sequence"/>
</dbReference>
<feature type="binding site" evidence="1">
    <location>
        <begin position="11"/>
        <end position="18"/>
    </location>
    <ligand>
        <name>ATP</name>
        <dbReference type="ChEBI" id="CHEBI:30616"/>
    </ligand>
</feature>
<evidence type="ECO:0000313" key="4">
    <source>
        <dbReference type="Proteomes" id="UP000319514"/>
    </source>
</evidence>
<dbReference type="Gene3D" id="3.30.420.40">
    <property type="match status" value="2"/>
</dbReference>
<dbReference type="GO" id="GO:0006040">
    <property type="term" value="P:amino sugar metabolic process"/>
    <property type="evidence" value="ECO:0007669"/>
    <property type="project" value="InterPro"/>
</dbReference>
<dbReference type="NCBIfam" id="NF007146">
    <property type="entry name" value="PRK09585.2-6"/>
    <property type="match status" value="1"/>
</dbReference>
<name>A0A542ZHT0_9MICO</name>
<dbReference type="UniPathway" id="UPA00544"/>
<comment type="caution">
    <text evidence="3">The sequence shown here is derived from an EMBL/GenBank/DDBJ whole genome shotgun (WGS) entry which is preliminary data.</text>
</comment>
<dbReference type="HAMAP" id="MF_01270">
    <property type="entry name" value="AnhMurNAc_kinase"/>
    <property type="match status" value="1"/>
</dbReference>
<dbReference type="SUPFAM" id="SSF53067">
    <property type="entry name" value="Actin-like ATPase domain"/>
    <property type="match status" value="1"/>
</dbReference>
<protein>
    <recommendedName>
        <fullName evidence="1">Anhydro-N-acetylmuramic acid kinase</fullName>
        <ecNumber evidence="1">2.7.1.170</ecNumber>
    </recommendedName>
    <alternativeName>
        <fullName evidence="1">AnhMurNAc kinase</fullName>
    </alternativeName>
</protein>
<dbReference type="EMBL" id="VFOQ01000001">
    <property type="protein sequence ID" value="TQL59866.1"/>
    <property type="molecule type" value="Genomic_DNA"/>
</dbReference>
<dbReference type="PANTHER" id="PTHR30605">
    <property type="entry name" value="ANHYDRO-N-ACETYLMURAMIC ACID KINASE"/>
    <property type="match status" value="1"/>
</dbReference>
<dbReference type="AlphaFoldDB" id="A0A542ZHT0"/>
<keyword evidence="1" id="KW-0547">Nucleotide-binding</keyword>
<evidence type="ECO:0000256" key="1">
    <source>
        <dbReference type="HAMAP-Rule" id="MF_01270"/>
    </source>
</evidence>
<accession>A0A542ZHT0</accession>
<dbReference type="UniPathway" id="UPA00343"/>
<dbReference type="GO" id="GO:0016773">
    <property type="term" value="F:phosphotransferase activity, alcohol group as acceptor"/>
    <property type="evidence" value="ECO:0007669"/>
    <property type="project" value="UniProtKB-UniRule"/>
</dbReference>
<dbReference type="GO" id="GO:0016301">
    <property type="term" value="F:kinase activity"/>
    <property type="evidence" value="ECO:0007669"/>
    <property type="project" value="UniProtKB-KW"/>
</dbReference>
<dbReference type="Pfam" id="PF03702">
    <property type="entry name" value="AnmK"/>
    <property type="match status" value="1"/>
</dbReference>
<dbReference type="GO" id="GO:0097175">
    <property type="term" value="P:1,6-anhydro-N-acetyl-beta-muramic acid catabolic process"/>
    <property type="evidence" value="ECO:0007669"/>
    <property type="project" value="UniProtKB-UniRule"/>
</dbReference>